<dbReference type="RefSeq" id="WP_129875645.1">
    <property type="nucleotide sequence ID" value="NZ_SEWG01000002.1"/>
</dbReference>
<evidence type="ECO:0000256" key="1">
    <source>
        <dbReference type="SAM" id="SignalP"/>
    </source>
</evidence>
<dbReference type="OrthoDB" id="792876at2"/>
<feature type="chain" id="PRO_5020704115" description="Nuclear transport factor 2 family protein" evidence="1">
    <location>
        <begin position="22"/>
        <end position="154"/>
    </location>
</feature>
<sequence length="154" mass="17531">MKKKILITCLMWVLGGALVNATPDREGRMYDKVIKTFIESHMTSAYQKLNSVLADNAVFKLSRGEGILVQTKSALVEQLKKEPAINQNCDYSYDIMAESDAIVIAKVNFFYPDGVQENYLMLERNPDKEWKIANVYKMFPAKQEVNDTRGLVSK</sequence>
<organism evidence="2 3">
    <name type="scientific">Mucilaginibacter terrigena</name>
    <dbReference type="NCBI Taxonomy" id="2492395"/>
    <lineage>
        <taxon>Bacteria</taxon>
        <taxon>Pseudomonadati</taxon>
        <taxon>Bacteroidota</taxon>
        <taxon>Sphingobacteriia</taxon>
        <taxon>Sphingobacteriales</taxon>
        <taxon>Sphingobacteriaceae</taxon>
        <taxon>Mucilaginibacter</taxon>
    </lineage>
</organism>
<dbReference type="Proteomes" id="UP000293331">
    <property type="component" value="Unassembled WGS sequence"/>
</dbReference>
<dbReference type="EMBL" id="SEWG01000002">
    <property type="protein sequence ID" value="RYU91386.1"/>
    <property type="molecule type" value="Genomic_DNA"/>
</dbReference>
<comment type="caution">
    <text evidence="2">The sequence shown here is derived from an EMBL/GenBank/DDBJ whole genome shotgun (WGS) entry which is preliminary data.</text>
</comment>
<feature type="signal peptide" evidence="1">
    <location>
        <begin position="1"/>
        <end position="21"/>
    </location>
</feature>
<dbReference type="InterPro" id="IPR032710">
    <property type="entry name" value="NTF2-like_dom_sf"/>
</dbReference>
<evidence type="ECO:0000313" key="2">
    <source>
        <dbReference type="EMBL" id="RYU91386.1"/>
    </source>
</evidence>
<accession>A0A4Q5LPP4</accession>
<dbReference type="SUPFAM" id="SSF54427">
    <property type="entry name" value="NTF2-like"/>
    <property type="match status" value="1"/>
</dbReference>
<evidence type="ECO:0000313" key="3">
    <source>
        <dbReference type="Proteomes" id="UP000293331"/>
    </source>
</evidence>
<keyword evidence="1" id="KW-0732">Signal</keyword>
<protein>
    <recommendedName>
        <fullName evidence="4">Nuclear transport factor 2 family protein</fullName>
    </recommendedName>
</protein>
<keyword evidence="3" id="KW-1185">Reference proteome</keyword>
<dbReference type="Gene3D" id="3.10.450.50">
    <property type="match status" value="1"/>
</dbReference>
<evidence type="ECO:0008006" key="4">
    <source>
        <dbReference type="Google" id="ProtNLM"/>
    </source>
</evidence>
<gene>
    <name evidence="2" type="ORF">EWM62_05445</name>
</gene>
<proteinExistence type="predicted"/>
<reference evidence="2 3" key="1">
    <citation type="submission" date="2019-02" db="EMBL/GenBank/DDBJ databases">
        <title>Bacterial novel species Mucilaginibacter sp. 17JY9-4 isolated from soil.</title>
        <authorList>
            <person name="Jung H.-Y."/>
        </authorList>
    </citation>
    <scope>NUCLEOTIDE SEQUENCE [LARGE SCALE GENOMIC DNA]</scope>
    <source>
        <strain evidence="2 3">17JY9-4</strain>
    </source>
</reference>
<dbReference type="AlphaFoldDB" id="A0A4Q5LPP4"/>
<name>A0A4Q5LPP4_9SPHI</name>